<dbReference type="AlphaFoldDB" id="A0A9P5X7H5"/>
<accession>A0A9P5X7H5</accession>
<evidence type="ECO:0000313" key="5">
    <source>
        <dbReference type="Proteomes" id="UP000807342"/>
    </source>
</evidence>
<keyword evidence="2" id="KW-0732">Signal</keyword>
<keyword evidence="5" id="KW-1185">Reference proteome</keyword>
<sequence length="65" mass="7197">MKSNAWSMLVIILAWAHAVLSSPTPISSRDRHAEGIDQSPAGTTTPGAVIPRKKMGWPFRFYDDE</sequence>
<proteinExistence type="predicted"/>
<organism evidence="4 5">
    <name type="scientific">Macrolepiota fuliginosa MF-IS2</name>
    <dbReference type="NCBI Taxonomy" id="1400762"/>
    <lineage>
        <taxon>Eukaryota</taxon>
        <taxon>Fungi</taxon>
        <taxon>Dikarya</taxon>
        <taxon>Basidiomycota</taxon>
        <taxon>Agaricomycotina</taxon>
        <taxon>Agaricomycetes</taxon>
        <taxon>Agaricomycetidae</taxon>
        <taxon>Agaricales</taxon>
        <taxon>Agaricineae</taxon>
        <taxon>Agaricaceae</taxon>
        <taxon>Macrolepiota</taxon>
    </lineage>
</organism>
<dbReference type="EMBL" id="MU151347">
    <property type="protein sequence ID" value="KAF9444802.1"/>
    <property type="molecule type" value="Genomic_DNA"/>
</dbReference>
<evidence type="ECO:0000313" key="4">
    <source>
        <dbReference type="EMBL" id="KAF9445094.1"/>
    </source>
</evidence>
<evidence type="ECO:0000256" key="1">
    <source>
        <dbReference type="SAM" id="MobiDB-lite"/>
    </source>
</evidence>
<evidence type="ECO:0000313" key="3">
    <source>
        <dbReference type="EMBL" id="KAF9444802.1"/>
    </source>
</evidence>
<feature type="chain" id="PRO_5040712215" evidence="2">
    <location>
        <begin position="22"/>
        <end position="65"/>
    </location>
</feature>
<reference evidence="4" key="1">
    <citation type="submission" date="2020-11" db="EMBL/GenBank/DDBJ databases">
        <authorList>
            <consortium name="DOE Joint Genome Institute"/>
            <person name="Ahrendt S."/>
            <person name="Riley R."/>
            <person name="Andreopoulos W."/>
            <person name="Labutti K."/>
            <person name="Pangilinan J."/>
            <person name="Ruiz-Duenas F.J."/>
            <person name="Barrasa J.M."/>
            <person name="Sanchez-Garcia M."/>
            <person name="Camarero S."/>
            <person name="Miyauchi S."/>
            <person name="Serrano A."/>
            <person name="Linde D."/>
            <person name="Babiker R."/>
            <person name="Drula E."/>
            <person name="Ayuso-Fernandez I."/>
            <person name="Pacheco R."/>
            <person name="Padilla G."/>
            <person name="Ferreira P."/>
            <person name="Barriuso J."/>
            <person name="Kellner H."/>
            <person name="Castanera R."/>
            <person name="Alfaro M."/>
            <person name="Ramirez L."/>
            <person name="Pisabarro A.G."/>
            <person name="Kuo A."/>
            <person name="Tritt A."/>
            <person name="Lipzen A."/>
            <person name="He G."/>
            <person name="Yan M."/>
            <person name="Ng V."/>
            <person name="Cullen D."/>
            <person name="Martin F."/>
            <person name="Rosso M.-N."/>
            <person name="Henrissat B."/>
            <person name="Hibbett D."/>
            <person name="Martinez A.T."/>
            <person name="Grigoriev I.V."/>
        </authorList>
    </citation>
    <scope>NUCLEOTIDE SEQUENCE</scope>
    <source>
        <strain evidence="4">MF-IS2</strain>
    </source>
</reference>
<gene>
    <name evidence="4" type="ORF">P691DRAFT_762803</name>
    <name evidence="3" type="ORF">P691DRAFT_763090</name>
</gene>
<protein>
    <submittedName>
        <fullName evidence="4">Uncharacterized protein</fullName>
    </submittedName>
</protein>
<evidence type="ECO:0000256" key="2">
    <source>
        <dbReference type="SAM" id="SignalP"/>
    </source>
</evidence>
<name>A0A9P5X7H5_9AGAR</name>
<feature type="signal peptide" evidence="2">
    <location>
        <begin position="1"/>
        <end position="21"/>
    </location>
</feature>
<dbReference type="Proteomes" id="UP000807342">
    <property type="component" value="Unassembled WGS sequence"/>
</dbReference>
<comment type="caution">
    <text evidence="4">The sequence shown here is derived from an EMBL/GenBank/DDBJ whole genome shotgun (WGS) entry which is preliminary data.</text>
</comment>
<dbReference type="EMBL" id="MU151325">
    <property type="protein sequence ID" value="KAF9445094.1"/>
    <property type="molecule type" value="Genomic_DNA"/>
</dbReference>
<feature type="region of interest" description="Disordered" evidence="1">
    <location>
        <begin position="23"/>
        <end position="51"/>
    </location>
</feature>